<sequence>MEGLNKHSLAKQIADQISMKILSGDLKPGDKLVEKEYADEYGISRAPIRDALYLLTAEGLVEKEARKGAVVCSYSFEEIKDILEVRNFLESLAMERIEENGVDHNFVTRMRQLANVMRSEEDVYQYTYYNHQFHLLLIEMSQSKMILDLYHRLGSSLLRVQAIAFSESGKLEKSKREHDWLTTYLEANQIREAKTLLNTHTDDVLKLYKQFHGK</sequence>
<protein>
    <submittedName>
        <fullName evidence="5">DNA-binding GntR family transcriptional regulator</fullName>
    </submittedName>
</protein>
<keyword evidence="2 5" id="KW-0238">DNA-binding</keyword>
<dbReference type="Gene3D" id="1.20.120.530">
    <property type="entry name" value="GntR ligand-binding domain-like"/>
    <property type="match status" value="1"/>
</dbReference>
<evidence type="ECO:0000256" key="2">
    <source>
        <dbReference type="ARBA" id="ARBA00023125"/>
    </source>
</evidence>
<gene>
    <name evidence="5" type="ORF">JOD17_001852</name>
</gene>
<dbReference type="Proteomes" id="UP000741863">
    <property type="component" value="Unassembled WGS sequence"/>
</dbReference>
<dbReference type="InterPro" id="IPR008920">
    <property type="entry name" value="TF_FadR/GntR_C"/>
</dbReference>
<dbReference type="InterPro" id="IPR000524">
    <property type="entry name" value="Tscrpt_reg_HTH_GntR"/>
</dbReference>
<dbReference type="SUPFAM" id="SSF48008">
    <property type="entry name" value="GntR ligand-binding domain-like"/>
    <property type="match status" value="1"/>
</dbReference>
<evidence type="ECO:0000259" key="4">
    <source>
        <dbReference type="PROSITE" id="PS50949"/>
    </source>
</evidence>
<dbReference type="PRINTS" id="PR00035">
    <property type="entry name" value="HTHGNTR"/>
</dbReference>
<reference evidence="5 6" key="1">
    <citation type="submission" date="2021-01" db="EMBL/GenBank/DDBJ databases">
        <title>Genomic Encyclopedia of Type Strains, Phase IV (KMG-IV): sequencing the most valuable type-strain genomes for metagenomic binning, comparative biology and taxonomic classification.</title>
        <authorList>
            <person name="Goeker M."/>
        </authorList>
    </citation>
    <scope>NUCLEOTIDE SEQUENCE [LARGE SCALE GENOMIC DNA]</scope>
    <source>
        <strain evidence="5 6">DSM 25540</strain>
    </source>
</reference>
<keyword evidence="6" id="KW-1185">Reference proteome</keyword>
<dbReference type="PANTHER" id="PTHR43537">
    <property type="entry name" value="TRANSCRIPTIONAL REGULATOR, GNTR FAMILY"/>
    <property type="match status" value="1"/>
</dbReference>
<dbReference type="SUPFAM" id="SSF46785">
    <property type="entry name" value="Winged helix' DNA-binding domain"/>
    <property type="match status" value="1"/>
</dbReference>
<dbReference type="RefSeq" id="WP_338028779.1">
    <property type="nucleotide sequence ID" value="NZ_JAFBEC010000004.1"/>
</dbReference>
<organism evidence="5 6">
    <name type="scientific">Geomicrobium sediminis</name>
    <dbReference type="NCBI Taxonomy" id="1347788"/>
    <lineage>
        <taxon>Bacteria</taxon>
        <taxon>Bacillati</taxon>
        <taxon>Bacillota</taxon>
        <taxon>Bacilli</taxon>
        <taxon>Bacillales</taxon>
        <taxon>Geomicrobium</taxon>
    </lineage>
</organism>
<evidence type="ECO:0000313" key="5">
    <source>
        <dbReference type="EMBL" id="MBM7632758.1"/>
    </source>
</evidence>
<dbReference type="EMBL" id="JAFBEC010000004">
    <property type="protein sequence ID" value="MBM7632758.1"/>
    <property type="molecule type" value="Genomic_DNA"/>
</dbReference>
<dbReference type="SMART" id="SM00345">
    <property type="entry name" value="HTH_GNTR"/>
    <property type="match status" value="1"/>
</dbReference>
<proteinExistence type="predicted"/>
<dbReference type="InterPro" id="IPR036388">
    <property type="entry name" value="WH-like_DNA-bd_sf"/>
</dbReference>
<dbReference type="InterPro" id="IPR036390">
    <property type="entry name" value="WH_DNA-bd_sf"/>
</dbReference>
<dbReference type="GO" id="GO:0003677">
    <property type="term" value="F:DNA binding"/>
    <property type="evidence" value="ECO:0007669"/>
    <property type="project" value="UniProtKB-KW"/>
</dbReference>
<accession>A0ABS2PD87</accession>
<evidence type="ECO:0000313" key="6">
    <source>
        <dbReference type="Proteomes" id="UP000741863"/>
    </source>
</evidence>
<dbReference type="PROSITE" id="PS50949">
    <property type="entry name" value="HTH_GNTR"/>
    <property type="match status" value="1"/>
</dbReference>
<keyword evidence="1" id="KW-0805">Transcription regulation</keyword>
<dbReference type="Pfam" id="PF07729">
    <property type="entry name" value="FCD"/>
    <property type="match status" value="1"/>
</dbReference>
<comment type="caution">
    <text evidence="5">The sequence shown here is derived from an EMBL/GenBank/DDBJ whole genome shotgun (WGS) entry which is preliminary data.</text>
</comment>
<dbReference type="PANTHER" id="PTHR43537:SF5">
    <property type="entry name" value="UXU OPERON TRANSCRIPTIONAL REGULATOR"/>
    <property type="match status" value="1"/>
</dbReference>
<dbReference type="CDD" id="cd07377">
    <property type="entry name" value="WHTH_GntR"/>
    <property type="match status" value="1"/>
</dbReference>
<evidence type="ECO:0000256" key="3">
    <source>
        <dbReference type="ARBA" id="ARBA00023163"/>
    </source>
</evidence>
<dbReference type="Pfam" id="PF00392">
    <property type="entry name" value="GntR"/>
    <property type="match status" value="1"/>
</dbReference>
<keyword evidence="3" id="KW-0804">Transcription</keyword>
<evidence type="ECO:0000256" key="1">
    <source>
        <dbReference type="ARBA" id="ARBA00023015"/>
    </source>
</evidence>
<dbReference type="InterPro" id="IPR011711">
    <property type="entry name" value="GntR_C"/>
</dbReference>
<dbReference type="Gene3D" id="1.10.10.10">
    <property type="entry name" value="Winged helix-like DNA-binding domain superfamily/Winged helix DNA-binding domain"/>
    <property type="match status" value="1"/>
</dbReference>
<dbReference type="SMART" id="SM00895">
    <property type="entry name" value="FCD"/>
    <property type="match status" value="1"/>
</dbReference>
<feature type="domain" description="HTH gntR-type" evidence="4">
    <location>
        <begin position="7"/>
        <end position="74"/>
    </location>
</feature>
<name>A0ABS2PD87_9BACL</name>